<keyword evidence="2" id="KW-0472">Membrane</keyword>
<protein>
    <recommendedName>
        <fullName evidence="3">CorA-like transporter domain-containing protein</fullName>
    </recommendedName>
</protein>
<feature type="domain" description="CorA-like transporter" evidence="3">
    <location>
        <begin position="73"/>
        <end position="261"/>
    </location>
</feature>
<reference evidence="4 6" key="1">
    <citation type="journal article" date="2020" name="Stud. Mycol.">
        <title>101 Dothideomycetes genomes: a test case for predicting lifestyles and emergence of pathogens.</title>
        <authorList>
            <person name="Haridas S."/>
            <person name="Albert R."/>
            <person name="Binder M."/>
            <person name="Bloem J."/>
            <person name="Labutti K."/>
            <person name="Salamov A."/>
            <person name="Andreopoulos B."/>
            <person name="Baker S."/>
            <person name="Barry K."/>
            <person name="Bills G."/>
            <person name="Bluhm B."/>
            <person name="Cannon C."/>
            <person name="Castanera R."/>
            <person name="Culley D."/>
            <person name="Daum C."/>
            <person name="Ezra D."/>
            <person name="Gonzalez J."/>
            <person name="Henrissat B."/>
            <person name="Kuo A."/>
            <person name="Liang C."/>
            <person name="Lipzen A."/>
            <person name="Lutzoni F."/>
            <person name="Magnuson J."/>
            <person name="Mondo S."/>
            <person name="Nolan M."/>
            <person name="Ohm R."/>
            <person name="Pangilinan J."/>
            <person name="Park H.-J."/>
            <person name="Ramirez L."/>
            <person name="Alfaro M."/>
            <person name="Sun H."/>
            <person name="Tritt A."/>
            <person name="Yoshinaga Y."/>
            <person name="Zwiers L.-H."/>
            <person name="Turgeon B."/>
            <person name="Goodwin S."/>
            <person name="Spatafora J."/>
            <person name="Crous P."/>
            <person name="Grigoriev I."/>
        </authorList>
    </citation>
    <scope>NUCLEOTIDE SEQUENCE</scope>
    <source>
        <strain evidence="4 6">CBS 304.34</strain>
    </source>
</reference>
<dbReference type="Gene3D" id="1.20.58.340">
    <property type="entry name" value="Magnesium transport protein CorA, transmembrane region"/>
    <property type="match status" value="1"/>
</dbReference>
<organism evidence="4">
    <name type="scientific">Mytilinidion resinicola</name>
    <dbReference type="NCBI Taxonomy" id="574789"/>
    <lineage>
        <taxon>Eukaryota</taxon>
        <taxon>Fungi</taxon>
        <taxon>Dikarya</taxon>
        <taxon>Ascomycota</taxon>
        <taxon>Pezizomycotina</taxon>
        <taxon>Dothideomycetes</taxon>
        <taxon>Pleosporomycetidae</taxon>
        <taxon>Mytilinidiales</taxon>
        <taxon>Mytilinidiaceae</taxon>
        <taxon>Mytilinidion</taxon>
    </lineage>
</organism>
<evidence type="ECO:0000259" key="3">
    <source>
        <dbReference type="Pfam" id="PF26616"/>
    </source>
</evidence>
<sequence>MYESRSSFPMDQLISSCERFESYPQNLVRHYCSPHALKTYFDRLQDEKDRLFSEENKAALDFFDLNDGDDGEFIHALHSRDRLRVSHRMFTFALTYFQVMAPLLDFVFPFGAQEQAQDSHFSGFRDDDYLSNADGGLCVSEIGRSGRSMRLCYNLRSVEPSKGQVDLPWSIRQTTIYHSFDITSGGTLWINVKGNKLLKRRISEASKQLQALNPRSFDSTSGAFASALATHLIFCNWSGENWRWYLNDLEREAQSVTRKALSAPIDETPSPVSINALSTFSQARTATMMTESSWKTLSSKLSLRKQQEETANLPEPLREKTEPRKNPSIMRADRLTLPPRVQNEGSSTLKDDFSFSDLQRIQYIEEKTNEVLLVLKLNSEVLRDLKEHYRSVIRDPQFPSEISLKCHSEFARFEKCISGVEKDLRMQLSRTETLLCLLAERKSLLYGILQYRSMKASEFFARKSQLSAHHMEKMTTSMHEIARKTKQETVSMRIITLVTLFFLPGTFIATIFSTDIIKFSTDNQGHETKAFQFQGLQLYMEICIPLMFVTFIAWYIVYWWVKRGDRSEPWVSAEDELCEAA</sequence>
<dbReference type="Proteomes" id="UP000504636">
    <property type="component" value="Unplaced"/>
</dbReference>
<accession>A0A6A6YVW1</accession>
<evidence type="ECO:0000256" key="2">
    <source>
        <dbReference type="SAM" id="Phobius"/>
    </source>
</evidence>
<dbReference type="OrthoDB" id="5396681at2759"/>
<evidence type="ECO:0000256" key="1">
    <source>
        <dbReference type="SAM" id="MobiDB-lite"/>
    </source>
</evidence>
<keyword evidence="2" id="KW-0812">Transmembrane</keyword>
<gene>
    <name evidence="4 6" type="ORF">BDZ99DRAFT_382142</name>
</gene>
<dbReference type="AlphaFoldDB" id="A0A6A6YVW1"/>
<feature type="transmembrane region" description="Helical" evidence="2">
    <location>
        <begin position="538"/>
        <end position="561"/>
    </location>
</feature>
<proteinExistence type="predicted"/>
<feature type="region of interest" description="Disordered" evidence="1">
    <location>
        <begin position="305"/>
        <end position="324"/>
    </location>
</feature>
<dbReference type="InterPro" id="IPR058257">
    <property type="entry name" value="CorA-like_dom"/>
</dbReference>
<evidence type="ECO:0000313" key="6">
    <source>
        <dbReference type="RefSeq" id="XP_033580046.1"/>
    </source>
</evidence>
<reference evidence="6" key="2">
    <citation type="submission" date="2020-04" db="EMBL/GenBank/DDBJ databases">
        <authorList>
            <consortium name="NCBI Genome Project"/>
        </authorList>
    </citation>
    <scope>NUCLEOTIDE SEQUENCE</scope>
    <source>
        <strain evidence="6">CBS 304.34</strain>
    </source>
</reference>
<evidence type="ECO:0000313" key="4">
    <source>
        <dbReference type="EMBL" id="KAF2813082.1"/>
    </source>
</evidence>
<keyword evidence="5" id="KW-1185">Reference proteome</keyword>
<dbReference type="GeneID" id="54456162"/>
<reference evidence="6" key="3">
    <citation type="submission" date="2025-04" db="UniProtKB">
        <authorList>
            <consortium name="RefSeq"/>
        </authorList>
    </citation>
    <scope>IDENTIFICATION</scope>
    <source>
        <strain evidence="6">CBS 304.34</strain>
    </source>
</reference>
<dbReference type="Pfam" id="PF26616">
    <property type="entry name" value="CorA-like"/>
    <property type="match status" value="2"/>
</dbReference>
<feature type="transmembrane region" description="Helical" evidence="2">
    <location>
        <begin position="494"/>
        <end position="517"/>
    </location>
</feature>
<dbReference type="EMBL" id="MU003696">
    <property type="protein sequence ID" value="KAF2813082.1"/>
    <property type="molecule type" value="Genomic_DNA"/>
</dbReference>
<keyword evidence="2" id="KW-1133">Transmembrane helix</keyword>
<name>A0A6A6YVW1_9PEZI</name>
<evidence type="ECO:0000313" key="5">
    <source>
        <dbReference type="Proteomes" id="UP000504636"/>
    </source>
</evidence>
<feature type="domain" description="CorA-like transporter" evidence="3">
    <location>
        <begin position="16"/>
        <end position="70"/>
    </location>
</feature>
<dbReference type="RefSeq" id="XP_033580046.1">
    <property type="nucleotide sequence ID" value="XM_033715269.1"/>
</dbReference>